<dbReference type="InterPro" id="IPR029052">
    <property type="entry name" value="Metallo-depent_PP-like"/>
</dbReference>
<dbReference type="PANTHER" id="PTHR42850">
    <property type="entry name" value="METALLOPHOSPHOESTERASE"/>
    <property type="match status" value="1"/>
</dbReference>
<dbReference type="OrthoDB" id="384253at2"/>
<dbReference type="AlphaFoldDB" id="A0A345PD56"/>
<dbReference type="CDD" id="cd00144">
    <property type="entry name" value="MPP_PPP_family"/>
    <property type="match status" value="1"/>
</dbReference>
<dbReference type="InterPro" id="IPR004843">
    <property type="entry name" value="Calcineurin-like_PHP"/>
</dbReference>
<accession>A0A345PD56</accession>
<evidence type="ECO:0000313" key="3">
    <source>
        <dbReference type="Proteomes" id="UP000253908"/>
    </source>
</evidence>
<reference evidence="3" key="1">
    <citation type="submission" date="2017-11" db="EMBL/GenBank/DDBJ databases">
        <authorList>
            <person name="Zhu W."/>
        </authorList>
    </citation>
    <scope>NUCLEOTIDE SEQUENCE [LARGE SCALE GENOMIC DNA]</scope>
    <source>
        <strain evidence="3">160</strain>
    </source>
</reference>
<dbReference type="SUPFAM" id="SSF56300">
    <property type="entry name" value="Metallo-dependent phosphatases"/>
    <property type="match status" value="1"/>
</dbReference>
<dbReference type="GO" id="GO:0110154">
    <property type="term" value="P:RNA decapping"/>
    <property type="evidence" value="ECO:0007669"/>
    <property type="project" value="TreeGrafter"/>
</dbReference>
<dbReference type="Pfam" id="PF00149">
    <property type="entry name" value="Metallophos"/>
    <property type="match status" value="1"/>
</dbReference>
<sequence>MKGEIPKVRTFYVTDIHGNFNAFTSLLEHVNFEPAKDRLIIGGDMINRGLKSADVLHWIKERSRSYPDNIHIIVGNHEEMMIWFMKEISPMWMEFGGEETIKSFKDKYGSEKAWDIAEEYAAWFETLPLLYEDEYGIYVHAGIDIHQGKDRQPRNILWMNNRELSIIDNLELTDWSNHKYIFRGHNPQSNVQPAGRFINCDLGSSVFADNSAALALVEVTERRYYKCTMDGDITLHEIVGMR</sequence>
<dbReference type="GO" id="GO:0016791">
    <property type="term" value="F:phosphatase activity"/>
    <property type="evidence" value="ECO:0007669"/>
    <property type="project" value="TreeGrafter"/>
</dbReference>
<keyword evidence="3" id="KW-1185">Reference proteome</keyword>
<dbReference type="PANTHER" id="PTHR42850:SF4">
    <property type="entry name" value="ZINC-DEPENDENT ENDOPOLYPHOSPHATASE"/>
    <property type="match status" value="1"/>
</dbReference>
<feature type="domain" description="Calcineurin-like phosphoesterase" evidence="1">
    <location>
        <begin position="12"/>
        <end position="189"/>
    </location>
</feature>
<dbReference type="EMBL" id="CP024848">
    <property type="protein sequence ID" value="AXI07936.1"/>
    <property type="molecule type" value="Genomic_DNA"/>
</dbReference>
<proteinExistence type="predicted"/>
<dbReference type="KEGG" id="ocn:CUC15_02600"/>
<dbReference type="Gene3D" id="3.60.21.10">
    <property type="match status" value="1"/>
</dbReference>
<organism evidence="2 3">
    <name type="scientific">Oceanobacillus zhaokaii</name>
    <dbReference type="NCBI Taxonomy" id="2052660"/>
    <lineage>
        <taxon>Bacteria</taxon>
        <taxon>Bacillati</taxon>
        <taxon>Bacillota</taxon>
        <taxon>Bacilli</taxon>
        <taxon>Bacillales</taxon>
        <taxon>Bacillaceae</taxon>
        <taxon>Oceanobacillus</taxon>
    </lineage>
</organism>
<dbReference type="GO" id="GO:0005737">
    <property type="term" value="C:cytoplasm"/>
    <property type="evidence" value="ECO:0007669"/>
    <property type="project" value="TreeGrafter"/>
</dbReference>
<evidence type="ECO:0000259" key="1">
    <source>
        <dbReference type="Pfam" id="PF00149"/>
    </source>
</evidence>
<dbReference type="InterPro" id="IPR050126">
    <property type="entry name" value="Ap4A_hydrolase"/>
</dbReference>
<dbReference type="Proteomes" id="UP000253908">
    <property type="component" value="Chromosome"/>
</dbReference>
<protein>
    <recommendedName>
        <fullName evidence="1">Calcineurin-like phosphoesterase domain-containing protein</fullName>
    </recommendedName>
</protein>
<gene>
    <name evidence="2" type="ORF">CUC15_02600</name>
</gene>
<name>A0A345PD56_9BACI</name>
<evidence type="ECO:0000313" key="2">
    <source>
        <dbReference type="EMBL" id="AXI07936.1"/>
    </source>
</evidence>
<dbReference type="GO" id="GO:0008803">
    <property type="term" value="F:bis(5'-nucleosyl)-tetraphosphatase (symmetrical) activity"/>
    <property type="evidence" value="ECO:0007669"/>
    <property type="project" value="TreeGrafter"/>
</dbReference>